<evidence type="ECO:0000313" key="3">
    <source>
        <dbReference type="Proteomes" id="UP000886653"/>
    </source>
</evidence>
<dbReference type="OrthoDB" id="10434345at2759"/>
<dbReference type="AlphaFoldDB" id="A0A9P6NHP0"/>
<dbReference type="EMBL" id="MU167309">
    <property type="protein sequence ID" value="KAG0143825.1"/>
    <property type="molecule type" value="Genomic_DNA"/>
</dbReference>
<evidence type="ECO:0000256" key="1">
    <source>
        <dbReference type="SAM" id="MobiDB-lite"/>
    </source>
</evidence>
<name>A0A9P6NHP0_9BASI</name>
<accession>A0A9P6NHP0</accession>
<gene>
    <name evidence="2" type="ORF">CROQUDRAFT_95769</name>
</gene>
<comment type="caution">
    <text evidence="2">The sequence shown here is derived from an EMBL/GenBank/DDBJ whole genome shotgun (WGS) entry which is preliminary data.</text>
</comment>
<feature type="region of interest" description="Disordered" evidence="1">
    <location>
        <begin position="113"/>
        <end position="132"/>
    </location>
</feature>
<sequence length="399" mass="45344">MDPDWSSQVFHLLPATNRIAPARRASAPDQTLASIHTSRSPRVIPRRTASDAAVLPYSACRVIQPSLYLPRKGLKPFDQKKSTPPFTPDTSLRSPFSGVHSLNVIPKTRVQASERLEESHLSQPRRYEDHQEERFRTNTSIYQNEGMVRSWVCDNNQAVESILQAIDSEIESNLSFSVDRMSLALFNFGSSPSRPRIAPNKDLELTRRHLTPIPSEPLSTPSVTLDEITSLNNEEYGRNHQSQDSEAIVPLKPSVSGTSKHVFQHGTTSKPCTSSIIRAQELRQKREYQRPRLWDRKPKGLTLDLGSLSPSIPYNTTYLQTHSYCDENSHELEIETTKNRSYPIPQAPGSTNPFEEYPFPRMDSVNFGDLDQMNSPVPKYMTYAKFRSIQRWLSEISSF</sequence>
<reference evidence="2" key="1">
    <citation type="submission" date="2013-11" db="EMBL/GenBank/DDBJ databases">
        <title>Genome sequence of the fusiform rust pathogen reveals effectors for host alternation and coevolution with pine.</title>
        <authorList>
            <consortium name="DOE Joint Genome Institute"/>
            <person name="Smith K."/>
            <person name="Pendleton A."/>
            <person name="Kubisiak T."/>
            <person name="Anderson C."/>
            <person name="Salamov A."/>
            <person name="Aerts A."/>
            <person name="Riley R."/>
            <person name="Clum A."/>
            <person name="Lindquist E."/>
            <person name="Ence D."/>
            <person name="Campbell M."/>
            <person name="Kronenberg Z."/>
            <person name="Feau N."/>
            <person name="Dhillon B."/>
            <person name="Hamelin R."/>
            <person name="Burleigh J."/>
            <person name="Smith J."/>
            <person name="Yandell M."/>
            <person name="Nelson C."/>
            <person name="Grigoriev I."/>
            <person name="Davis J."/>
        </authorList>
    </citation>
    <scope>NUCLEOTIDE SEQUENCE</scope>
    <source>
        <strain evidence="2">G11</strain>
    </source>
</reference>
<evidence type="ECO:0000313" key="2">
    <source>
        <dbReference type="EMBL" id="KAG0143825.1"/>
    </source>
</evidence>
<feature type="compositionally biased region" description="Polar residues" evidence="1">
    <location>
        <begin position="82"/>
        <end position="93"/>
    </location>
</feature>
<proteinExistence type="predicted"/>
<keyword evidence="3" id="KW-1185">Reference proteome</keyword>
<organism evidence="2 3">
    <name type="scientific">Cronartium quercuum f. sp. fusiforme G11</name>
    <dbReference type="NCBI Taxonomy" id="708437"/>
    <lineage>
        <taxon>Eukaryota</taxon>
        <taxon>Fungi</taxon>
        <taxon>Dikarya</taxon>
        <taxon>Basidiomycota</taxon>
        <taxon>Pucciniomycotina</taxon>
        <taxon>Pucciniomycetes</taxon>
        <taxon>Pucciniales</taxon>
        <taxon>Coleosporiaceae</taxon>
        <taxon>Cronartium</taxon>
    </lineage>
</organism>
<protein>
    <submittedName>
        <fullName evidence="2">Uncharacterized protein</fullName>
    </submittedName>
</protein>
<dbReference type="Proteomes" id="UP000886653">
    <property type="component" value="Unassembled WGS sequence"/>
</dbReference>
<feature type="region of interest" description="Disordered" evidence="1">
    <location>
        <begin position="74"/>
        <end position="93"/>
    </location>
</feature>